<sequence length="172" mass="19988">MSGAPKRPHEESGHSSSSKYPHDDSGAYPKLSSSVSNEYHPPYEMAQDSRLPKIPRTESRDPDRRSPIHSIYRMPSTSNDLHVDQPAASENRLESRDSKDTRDLRFENRDTKTETRELYSESRRDTQNAKGEKDVRYDSRGDDNKETKFERENFNDVKADLKWKVMVWPVVT</sequence>
<feature type="compositionally biased region" description="Basic and acidic residues" evidence="1">
    <location>
        <begin position="55"/>
        <end position="66"/>
    </location>
</feature>
<dbReference type="STRING" id="2094558.A0A314UL20"/>
<gene>
    <name evidence="2" type="ORF">Pyn_40282</name>
</gene>
<feature type="compositionally biased region" description="Basic and acidic residues" evidence="1">
    <location>
        <begin position="91"/>
        <end position="150"/>
    </location>
</feature>
<evidence type="ECO:0000256" key="1">
    <source>
        <dbReference type="SAM" id="MobiDB-lite"/>
    </source>
</evidence>
<comment type="caution">
    <text evidence="2">The sequence shown here is derived from an EMBL/GenBank/DDBJ whole genome shotgun (WGS) entry which is preliminary data.</text>
</comment>
<dbReference type="Proteomes" id="UP000250321">
    <property type="component" value="Unassembled WGS sequence"/>
</dbReference>
<dbReference type="EMBL" id="PJQY01003350">
    <property type="protein sequence ID" value="PQM38175.1"/>
    <property type="molecule type" value="Genomic_DNA"/>
</dbReference>
<name>A0A314UL20_PRUYE</name>
<organism evidence="2 3">
    <name type="scientific">Prunus yedoensis var. nudiflora</name>
    <dbReference type="NCBI Taxonomy" id="2094558"/>
    <lineage>
        <taxon>Eukaryota</taxon>
        <taxon>Viridiplantae</taxon>
        <taxon>Streptophyta</taxon>
        <taxon>Embryophyta</taxon>
        <taxon>Tracheophyta</taxon>
        <taxon>Spermatophyta</taxon>
        <taxon>Magnoliopsida</taxon>
        <taxon>eudicotyledons</taxon>
        <taxon>Gunneridae</taxon>
        <taxon>Pentapetalae</taxon>
        <taxon>rosids</taxon>
        <taxon>fabids</taxon>
        <taxon>Rosales</taxon>
        <taxon>Rosaceae</taxon>
        <taxon>Amygdaloideae</taxon>
        <taxon>Amygdaleae</taxon>
        <taxon>Prunus</taxon>
    </lineage>
</organism>
<evidence type="ECO:0000313" key="3">
    <source>
        <dbReference type="Proteomes" id="UP000250321"/>
    </source>
</evidence>
<feature type="region of interest" description="Disordered" evidence="1">
    <location>
        <begin position="1"/>
        <end position="150"/>
    </location>
</feature>
<keyword evidence="3" id="KW-1185">Reference proteome</keyword>
<dbReference type="OrthoDB" id="3596986at2759"/>
<evidence type="ECO:0000313" key="2">
    <source>
        <dbReference type="EMBL" id="PQM38175.1"/>
    </source>
</evidence>
<proteinExistence type="predicted"/>
<dbReference type="AlphaFoldDB" id="A0A314UL20"/>
<accession>A0A314UL20</accession>
<protein>
    <submittedName>
        <fullName evidence="2">Zinc finger CCCH domain-containing protein 13</fullName>
    </submittedName>
</protein>
<reference evidence="2 3" key="1">
    <citation type="submission" date="2018-02" db="EMBL/GenBank/DDBJ databases">
        <title>Draft genome of wild Prunus yedoensis var. nudiflora.</title>
        <authorList>
            <person name="Baek S."/>
            <person name="Kim J.-H."/>
            <person name="Choi K."/>
            <person name="Kim G.-B."/>
            <person name="Cho A."/>
            <person name="Jang H."/>
            <person name="Shin C.-H."/>
            <person name="Yu H.-J."/>
            <person name="Mun J.-H."/>
        </authorList>
    </citation>
    <scope>NUCLEOTIDE SEQUENCE [LARGE SCALE GENOMIC DNA]</scope>
    <source>
        <strain evidence="3">cv. Jeju island</strain>
        <tissue evidence="2">Leaf</tissue>
    </source>
</reference>